<gene>
    <name evidence="2" type="primary">ND6</name>
</gene>
<feature type="transmembrane region" description="Helical" evidence="1">
    <location>
        <begin position="52"/>
        <end position="69"/>
    </location>
</feature>
<sequence length="145" mass="16916">MVMSLCMVMSMFMCVMFYLSLDPMKCSFFLVLSLCLIMPGLSLGLHFWYSYYVCLIFLSGVFVILVYFSSLSKFSYMKKPFIVLLVILSILGGEVYYEVISMSLSLNEFYYDYYCIVLFYIIFLLVYFLNFVSCYLVGGTAMRSM</sequence>
<feature type="transmembrane region" description="Helical" evidence="1">
    <location>
        <begin position="111"/>
        <end position="137"/>
    </location>
</feature>
<name>A0A347YCD1_9BILA</name>
<feature type="transmembrane region" description="Helical" evidence="1">
    <location>
        <begin position="81"/>
        <end position="99"/>
    </location>
</feature>
<keyword evidence="1" id="KW-1133">Transmembrane helix</keyword>
<geneLocation type="mitochondrion" evidence="2"/>
<keyword evidence="2" id="KW-0496">Mitochondrion</keyword>
<dbReference type="AlphaFoldDB" id="A0A347YCD1"/>
<dbReference type="EMBL" id="AP017697">
    <property type="protein sequence ID" value="BAV81441.1"/>
    <property type="molecule type" value="Genomic_DNA"/>
</dbReference>
<accession>A0A347YCD1</accession>
<proteinExistence type="predicted"/>
<protein>
    <submittedName>
        <fullName evidence="2">NADH dehydrogenase subunit 6</fullName>
    </submittedName>
</protein>
<keyword evidence="1" id="KW-0472">Membrane</keyword>
<reference evidence="2" key="1">
    <citation type="submission" date="2016-10" db="EMBL/GenBank/DDBJ databases">
        <title>Complete mitochondrial genomes of 50 helminths species.</title>
        <authorList>
            <person name="Kikuchi T."/>
            <person name="Holroyd N."/>
            <person name="Berriman M."/>
        </authorList>
    </citation>
    <scope>NUCLEOTIDE SEQUENCE</scope>
</reference>
<evidence type="ECO:0000313" key="2">
    <source>
        <dbReference type="EMBL" id="BAV81441.1"/>
    </source>
</evidence>
<organism evidence="2">
    <name type="scientific">Syphacia muris</name>
    <dbReference type="NCBI Taxonomy" id="451379"/>
    <lineage>
        <taxon>Eukaryota</taxon>
        <taxon>Metazoa</taxon>
        <taxon>Ecdysozoa</taxon>
        <taxon>Nematoda</taxon>
        <taxon>Chromadorea</taxon>
        <taxon>Rhabditida</taxon>
        <taxon>Spirurina</taxon>
        <taxon>Oxyuridomorpha</taxon>
        <taxon>Oxyuroidea</taxon>
        <taxon>Oxyuridae</taxon>
        <taxon>Syphacia</taxon>
    </lineage>
</organism>
<evidence type="ECO:0000256" key="1">
    <source>
        <dbReference type="SAM" id="Phobius"/>
    </source>
</evidence>
<keyword evidence="1" id="KW-0812">Transmembrane</keyword>